<dbReference type="Pfam" id="PF00494">
    <property type="entry name" value="SQS_PSY"/>
    <property type="match status" value="1"/>
</dbReference>
<dbReference type="PANTHER" id="PTHR31480">
    <property type="entry name" value="BIFUNCTIONAL LYCOPENE CYCLASE/PHYTOENE SYNTHASE"/>
    <property type="match status" value="1"/>
</dbReference>
<dbReference type="Proteomes" id="UP000523821">
    <property type="component" value="Unassembled WGS sequence"/>
</dbReference>
<reference evidence="1 2" key="1">
    <citation type="submission" date="2020-08" db="EMBL/GenBank/DDBJ databases">
        <title>Genomic Encyclopedia of Type Strains, Phase IV (KMG-IV): sequencing the most valuable type-strain genomes for metagenomic binning, comparative biology and taxonomic classification.</title>
        <authorList>
            <person name="Goeker M."/>
        </authorList>
    </citation>
    <scope>NUCLEOTIDE SEQUENCE [LARGE SCALE GENOMIC DNA]</scope>
    <source>
        <strain evidence="1 2">DSM 16268</strain>
    </source>
</reference>
<keyword evidence="2" id="KW-1185">Reference proteome</keyword>
<dbReference type="RefSeq" id="WP_183858094.1">
    <property type="nucleotide sequence ID" value="NZ_JACHOO010000009.1"/>
</dbReference>
<dbReference type="GO" id="GO:0016765">
    <property type="term" value="F:transferase activity, transferring alkyl or aryl (other than methyl) groups"/>
    <property type="evidence" value="ECO:0007669"/>
    <property type="project" value="UniProtKB-ARBA"/>
</dbReference>
<evidence type="ECO:0000313" key="1">
    <source>
        <dbReference type="EMBL" id="MBB5754657.1"/>
    </source>
</evidence>
<comment type="caution">
    <text evidence="1">The sequence shown here is derived from an EMBL/GenBank/DDBJ whole genome shotgun (WGS) entry which is preliminary data.</text>
</comment>
<dbReference type="Gene3D" id="1.10.600.10">
    <property type="entry name" value="Farnesyl Diphosphate Synthase"/>
    <property type="match status" value="1"/>
</dbReference>
<gene>
    <name evidence="1" type="ORF">GGQ63_003745</name>
</gene>
<dbReference type="SUPFAM" id="SSF48576">
    <property type="entry name" value="Terpenoid synthases"/>
    <property type="match status" value="1"/>
</dbReference>
<proteinExistence type="predicted"/>
<protein>
    <submittedName>
        <fullName evidence="1">Phytoene synthase</fullName>
        <ecNumber evidence="1">2.5.1.32</ecNumber>
    </submittedName>
</protein>
<dbReference type="AlphaFoldDB" id="A0A7W9L3K7"/>
<dbReference type="InterPro" id="IPR002060">
    <property type="entry name" value="Squ/phyt_synthse"/>
</dbReference>
<evidence type="ECO:0000313" key="2">
    <source>
        <dbReference type="Proteomes" id="UP000523821"/>
    </source>
</evidence>
<name>A0A7W9L3K7_9HYPH</name>
<sequence length="279" mass="30019">MPESDACADLVRRQDPDRFFADLFAPAAARPHLFALHAFNIEVGRIRETVSQPLPGEIRLQWWRDVALGLRPGEAAGHPVAAALTATIAQFGLPLSAFDNLLEARIFDLYDDPMPSLNDLEGYAGETSSALFQLAAMVLADGGDPGTADAAGHAGVAYALAGLMRALPFHARRGQLYLPADLLDRHGVARDRLFAGETTPALRAAIAELCGVARGHLGAARVALRTAPAAVKPAFLPLALVEPMLARLEAPGHDPLNTLAELPQWRRQWRLWRAARTGI</sequence>
<dbReference type="EMBL" id="JACHOO010000009">
    <property type="protein sequence ID" value="MBB5754657.1"/>
    <property type="molecule type" value="Genomic_DNA"/>
</dbReference>
<dbReference type="EC" id="2.5.1.32" evidence="1"/>
<organism evidence="1 2">
    <name type="scientific">Prosthecomicrobium pneumaticum</name>
    <dbReference type="NCBI Taxonomy" id="81895"/>
    <lineage>
        <taxon>Bacteria</taxon>
        <taxon>Pseudomonadati</taxon>
        <taxon>Pseudomonadota</taxon>
        <taxon>Alphaproteobacteria</taxon>
        <taxon>Hyphomicrobiales</taxon>
        <taxon>Kaistiaceae</taxon>
        <taxon>Prosthecomicrobium</taxon>
    </lineage>
</organism>
<accession>A0A7W9L3K7</accession>
<keyword evidence="1" id="KW-0808">Transferase</keyword>
<dbReference type="InterPro" id="IPR008949">
    <property type="entry name" value="Isoprenoid_synthase_dom_sf"/>
</dbReference>